<gene>
    <name evidence="2" type="ORF">HNR49_001494</name>
</gene>
<feature type="region of interest" description="Disordered" evidence="1">
    <location>
        <begin position="1"/>
        <end position="24"/>
    </location>
</feature>
<dbReference type="GeneID" id="68693827"/>
<protein>
    <submittedName>
        <fullName evidence="2">SAM-dependent methyltransferase</fullName>
    </submittedName>
</protein>
<organism evidence="2 3">
    <name type="scientific">Halobacterium salinarum</name>
    <name type="common">Halobacterium halobium</name>
    <dbReference type="NCBI Taxonomy" id="2242"/>
    <lineage>
        <taxon>Archaea</taxon>
        <taxon>Methanobacteriati</taxon>
        <taxon>Methanobacteriota</taxon>
        <taxon>Stenosarchaea group</taxon>
        <taxon>Halobacteria</taxon>
        <taxon>Halobacteriales</taxon>
        <taxon>Halobacteriaceae</taxon>
        <taxon>Halobacterium</taxon>
    </lineage>
</organism>
<comment type="caution">
    <text evidence="2">The sequence shown here is derived from an EMBL/GenBank/DDBJ whole genome shotgun (WGS) entry which is preliminary data.</text>
</comment>
<dbReference type="AlphaFoldDB" id="A0A841HAV5"/>
<dbReference type="RefSeq" id="WP_010902732.1">
    <property type="nucleotide sequence ID" value="NZ_JACHGX010000004.1"/>
</dbReference>
<keyword evidence="2" id="KW-0808">Transferase</keyword>
<dbReference type="EMBL" id="JACHGX010000004">
    <property type="protein sequence ID" value="MBB6090121.1"/>
    <property type="molecule type" value="Genomic_DNA"/>
</dbReference>
<proteinExistence type="predicted"/>
<evidence type="ECO:0000313" key="2">
    <source>
        <dbReference type="EMBL" id="MBB6090121.1"/>
    </source>
</evidence>
<name>A0A841HAV5_HALSI</name>
<dbReference type="SUPFAM" id="SSF53335">
    <property type="entry name" value="S-adenosyl-L-methionine-dependent methyltransferases"/>
    <property type="match status" value="1"/>
</dbReference>
<dbReference type="Gene3D" id="3.40.50.150">
    <property type="entry name" value="Vaccinia Virus protein VP39"/>
    <property type="match status" value="1"/>
</dbReference>
<accession>A0A841HAV5</accession>
<reference evidence="2" key="1">
    <citation type="submission" date="2020-08" db="EMBL/GenBank/DDBJ databases">
        <title>Genomic Encyclopedia of Type Strains, Phase IV (KMG-IV): sequencing the most valuable type-strain genomes for metagenomic binning, comparative biology and taxonomic classification.</title>
        <authorList>
            <person name="Goeker M."/>
        </authorList>
    </citation>
    <scope>NUCLEOTIDE SEQUENCE</scope>
    <source>
        <strain evidence="2">DSM 669</strain>
    </source>
</reference>
<dbReference type="Pfam" id="PF13489">
    <property type="entry name" value="Methyltransf_23"/>
    <property type="match status" value="1"/>
</dbReference>
<dbReference type="InterPro" id="IPR029063">
    <property type="entry name" value="SAM-dependent_MTases_sf"/>
</dbReference>
<dbReference type="GO" id="GO:0008168">
    <property type="term" value="F:methyltransferase activity"/>
    <property type="evidence" value="ECO:0007669"/>
    <property type="project" value="UniProtKB-KW"/>
</dbReference>
<feature type="compositionally biased region" description="Polar residues" evidence="1">
    <location>
        <begin position="1"/>
        <end position="15"/>
    </location>
</feature>
<dbReference type="Proteomes" id="UP000642919">
    <property type="component" value="Unassembled WGS sequence"/>
</dbReference>
<keyword evidence="2" id="KW-0489">Methyltransferase</keyword>
<dbReference type="OMA" id="NEWITSR"/>
<dbReference type="GO" id="GO:0032259">
    <property type="term" value="P:methylation"/>
    <property type="evidence" value="ECO:0007669"/>
    <property type="project" value="UniProtKB-KW"/>
</dbReference>
<sequence>MTQTHAQTRYLTAKQSVDERARDRRVRDRLRAALPSHPRVVEAGCGTGPTVPMLYADWEVTPAAYLGVDAAERVVAFANAVVPRVLRRRMPAETRIAATPDGCRVGDAPIRFDTGDALARLTDATADLLVAQSFLDLVPPADALDAFADALAPGGLAYAPLTFDGVTVLQPSHPADDRVRAAYHDAIDAADGRTSRAGRRLLDVLRERPAETLLAVGASDWIVRPVDGEYRADEQYFLACILSFIADAVPDATDWLATRRQQLAAGDLTYVAHGYDLLWRA</sequence>
<evidence type="ECO:0000313" key="3">
    <source>
        <dbReference type="Proteomes" id="UP000642919"/>
    </source>
</evidence>
<evidence type="ECO:0000256" key="1">
    <source>
        <dbReference type="SAM" id="MobiDB-lite"/>
    </source>
</evidence>